<dbReference type="AlphaFoldDB" id="A0A931E7N7"/>
<protein>
    <submittedName>
        <fullName evidence="1">Uncharacterized protein</fullName>
    </submittedName>
</protein>
<dbReference type="Proteomes" id="UP000628448">
    <property type="component" value="Unassembled WGS sequence"/>
</dbReference>
<name>A0A931E7N7_9BACT</name>
<comment type="caution">
    <text evidence="1">The sequence shown here is derived from an EMBL/GenBank/DDBJ whole genome shotgun (WGS) entry which is preliminary data.</text>
</comment>
<reference evidence="1" key="1">
    <citation type="submission" date="2020-11" db="EMBL/GenBank/DDBJ databases">
        <title>Bacterial whole genome sequence for Panacibacter sp. DH6.</title>
        <authorList>
            <person name="Le V."/>
            <person name="Ko S."/>
            <person name="Ahn C.-Y."/>
            <person name="Oh H.-M."/>
        </authorList>
    </citation>
    <scope>NUCLEOTIDE SEQUENCE</scope>
    <source>
        <strain evidence="1">DH6</strain>
    </source>
</reference>
<gene>
    <name evidence="1" type="ORF">I5907_11115</name>
</gene>
<evidence type="ECO:0000313" key="2">
    <source>
        <dbReference type="Proteomes" id="UP000628448"/>
    </source>
</evidence>
<dbReference type="RefSeq" id="WP_196990784.1">
    <property type="nucleotide sequence ID" value="NZ_JADWYR010000001.1"/>
</dbReference>
<keyword evidence="2" id="KW-1185">Reference proteome</keyword>
<proteinExistence type="predicted"/>
<organism evidence="1 2">
    <name type="scientific">Panacibacter microcysteis</name>
    <dbReference type="NCBI Taxonomy" id="2793269"/>
    <lineage>
        <taxon>Bacteria</taxon>
        <taxon>Pseudomonadati</taxon>
        <taxon>Bacteroidota</taxon>
        <taxon>Chitinophagia</taxon>
        <taxon>Chitinophagales</taxon>
        <taxon>Chitinophagaceae</taxon>
        <taxon>Panacibacter</taxon>
    </lineage>
</organism>
<evidence type="ECO:0000313" key="1">
    <source>
        <dbReference type="EMBL" id="MBG9376790.1"/>
    </source>
</evidence>
<accession>A0A931E7N7</accession>
<dbReference type="EMBL" id="JADWYR010000001">
    <property type="protein sequence ID" value="MBG9376790.1"/>
    <property type="molecule type" value="Genomic_DNA"/>
</dbReference>
<sequence length="117" mass="13595">MFPAFVRCGITCCHARFIVPLLWQLQRSVSPANWRVGRLFITNNCFVCNPYLQAKHIGLSGQQIRSQQLNTGLQYKSATQGTIHLYSTAWLHVSFKQYNLPVNWQVEKLFLLQIKRN</sequence>